<protein>
    <submittedName>
        <fullName evidence="2">Reverse transcriptase domain-containing protein</fullName>
    </submittedName>
</protein>
<reference evidence="2" key="1">
    <citation type="submission" date="2016-11" db="UniProtKB">
        <authorList>
            <consortium name="WormBaseParasite"/>
        </authorList>
    </citation>
    <scope>IDENTIFICATION</scope>
</reference>
<dbReference type="InterPro" id="IPR021942">
    <property type="entry name" value="DUF3557"/>
</dbReference>
<keyword evidence="1" id="KW-1185">Reference proteome</keyword>
<dbReference type="WBParaSite" id="Csp11.Scaffold629.g14626.t1">
    <property type="protein sequence ID" value="Csp11.Scaffold629.g14626.t1"/>
    <property type="gene ID" value="Csp11.Scaffold629.g14626"/>
</dbReference>
<dbReference type="PANTHER" id="PTHR31379:SF1">
    <property type="entry name" value="F-BOX C PROTEIN-RELATED"/>
    <property type="match status" value="1"/>
</dbReference>
<sequence length="422" mass="49220">MSKPLDYENSKAVLRYLDANIRFQLGARCPYISNTERQVPLWIDLLKFDETRNQNPRITVNRVDYVIGTFRSYPEGPIPIVHQEENSRGGVATDLDAFGAEDYSADNGSQPGDVVVTDPRIQVQMDRQQIARREELVRALREILSLHRRRRQGGTVFVGNPQDRRIVERARSWSKERLETYIDRMETPLLPVYCRRRGEERRFETLGQVTVGPLVRRLRGRLNEVEKKLTTCLFGDRPTIFVRRLHLGRPHMILRLPGSFNLRIRELKAINEMDIVTKAISSFVTPSPLNYLETNDLDPDNRMLGAALRVKVTRIDEDSFERLQGVRNLHLEVGRMDVEPGDLARLLRTPKPVGTTWRMGIREEETLIEAMRILEEEIEGCRREDRSLTFRMNGETESRISYERTQGRVQWMLKWKVLEIIE</sequence>
<dbReference type="eggNOG" id="ENOG502TK6R">
    <property type="taxonomic scope" value="Eukaryota"/>
</dbReference>
<organism evidence="1 2">
    <name type="scientific">Caenorhabditis tropicalis</name>
    <dbReference type="NCBI Taxonomy" id="1561998"/>
    <lineage>
        <taxon>Eukaryota</taxon>
        <taxon>Metazoa</taxon>
        <taxon>Ecdysozoa</taxon>
        <taxon>Nematoda</taxon>
        <taxon>Chromadorea</taxon>
        <taxon>Rhabditida</taxon>
        <taxon>Rhabditina</taxon>
        <taxon>Rhabditomorpha</taxon>
        <taxon>Rhabditoidea</taxon>
        <taxon>Rhabditidae</taxon>
        <taxon>Peloderinae</taxon>
        <taxon>Caenorhabditis</taxon>
    </lineage>
</organism>
<dbReference type="AlphaFoldDB" id="A0A1I7U413"/>
<evidence type="ECO:0000313" key="1">
    <source>
        <dbReference type="Proteomes" id="UP000095282"/>
    </source>
</evidence>
<proteinExistence type="predicted"/>
<dbReference type="PANTHER" id="PTHR31379">
    <property type="entry name" value="F-BOX C PROTEIN-RELATED-RELATED"/>
    <property type="match status" value="1"/>
</dbReference>
<name>A0A1I7U413_9PELO</name>
<accession>A0A1I7U413</accession>
<dbReference type="Pfam" id="PF12078">
    <property type="entry name" value="DUF3557"/>
    <property type="match status" value="1"/>
</dbReference>
<dbReference type="Proteomes" id="UP000095282">
    <property type="component" value="Unplaced"/>
</dbReference>
<evidence type="ECO:0000313" key="2">
    <source>
        <dbReference type="WBParaSite" id="Csp11.Scaffold629.g14626.t1"/>
    </source>
</evidence>